<dbReference type="InterPro" id="IPR001173">
    <property type="entry name" value="Glyco_trans_2-like"/>
</dbReference>
<evidence type="ECO:0000256" key="9">
    <source>
        <dbReference type="ARBA" id="ARBA00040345"/>
    </source>
</evidence>
<keyword evidence="2" id="KW-1003">Cell membrane</keyword>
<evidence type="ECO:0000256" key="8">
    <source>
        <dbReference type="ARBA" id="ARBA00038120"/>
    </source>
</evidence>
<comment type="function">
    <text evidence="6">Catalyzes the glycosylation of 4,4'-diaponeurosporenoate, i.e. the esterification of glucose at the C1'' position with the carboxyl group of 4,4'-diaponeurosporenic acid, to form glycosyl-4,4'-diaponeurosporenoate. This is a step in the biosynthesis of staphyloxanthin, an orange pigment present in most staphylococci strains.</text>
</comment>
<dbReference type="InterPro" id="IPR029044">
    <property type="entry name" value="Nucleotide-diphossugar_trans"/>
</dbReference>
<comment type="caution">
    <text evidence="11">The sequence shown here is derived from an EMBL/GenBank/DDBJ whole genome shotgun (WGS) entry which is preliminary data.</text>
</comment>
<organism evidence="11 12">
    <name type="scientific">Amnibacterium soli</name>
    <dbReference type="NCBI Taxonomy" id="1282736"/>
    <lineage>
        <taxon>Bacteria</taxon>
        <taxon>Bacillati</taxon>
        <taxon>Actinomycetota</taxon>
        <taxon>Actinomycetes</taxon>
        <taxon>Micrococcales</taxon>
        <taxon>Microbacteriaceae</taxon>
        <taxon>Amnibacterium</taxon>
    </lineage>
</organism>
<dbReference type="SUPFAM" id="SSF53448">
    <property type="entry name" value="Nucleotide-diphospho-sugar transferases"/>
    <property type="match status" value="1"/>
</dbReference>
<keyword evidence="3" id="KW-0328">Glycosyltransferase</keyword>
<gene>
    <name evidence="11" type="ORF">GCM10025783_27450</name>
</gene>
<evidence type="ECO:0000256" key="6">
    <source>
        <dbReference type="ARBA" id="ARBA00037281"/>
    </source>
</evidence>
<comment type="pathway">
    <text evidence="7">Carotenoid biosynthesis; staphyloxanthin biosynthesis; staphyloxanthin from farnesyl diphosphate: step 4/5.</text>
</comment>
<accession>A0ABP8ZCM8</accession>
<evidence type="ECO:0000259" key="10">
    <source>
        <dbReference type="Pfam" id="PF00535"/>
    </source>
</evidence>
<evidence type="ECO:0000313" key="12">
    <source>
        <dbReference type="Proteomes" id="UP001500121"/>
    </source>
</evidence>
<keyword evidence="12" id="KW-1185">Reference proteome</keyword>
<keyword evidence="4" id="KW-0808">Transferase</keyword>
<dbReference type="PANTHER" id="PTHR43646:SF2">
    <property type="entry name" value="GLYCOSYLTRANSFERASE 2-LIKE DOMAIN-CONTAINING PROTEIN"/>
    <property type="match status" value="1"/>
</dbReference>
<evidence type="ECO:0000256" key="3">
    <source>
        <dbReference type="ARBA" id="ARBA00022676"/>
    </source>
</evidence>
<comment type="similarity">
    <text evidence="8">Belongs to the glycosyltransferase 2 family. CrtQ subfamily.</text>
</comment>
<sequence>MTSGDPRASIIIPAHDEGTILGRLLDGIAPLADDHDVLVVANGCTDDTADVARARPWCRLIEVEEASKIAALNAGDAAARTFPRIYLDADVTVGADTVRRLVAALEGPEPLVASPAVRIDATGASAFARAYQRVWALTDYRLENHTGSGIYGLSEAGRRRFGAFPDIISDDLYVRLLFAPHERRVSPGAPFTVYAPRTARAQVRRLSRAMAGELQLAKRFPELREGAR</sequence>
<comment type="subcellular location">
    <subcellularLocation>
        <location evidence="1">Cell membrane</location>
    </subcellularLocation>
</comment>
<protein>
    <recommendedName>
        <fullName evidence="9">4,4'-diaponeurosporenoate glycosyltransferase</fullName>
    </recommendedName>
</protein>
<feature type="domain" description="Glycosyltransferase 2-like" evidence="10">
    <location>
        <begin position="9"/>
        <end position="145"/>
    </location>
</feature>
<proteinExistence type="inferred from homology"/>
<dbReference type="Pfam" id="PF00535">
    <property type="entry name" value="Glycos_transf_2"/>
    <property type="match status" value="1"/>
</dbReference>
<dbReference type="PANTHER" id="PTHR43646">
    <property type="entry name" value="GLYCOSYLTRANSFERASE"/>
    <property type="match status" value="1"/>
</dbReference>
<dbReference type="EMBL" id="BAABLP010000006">
    <property type="protein sequence ID" value="GAA4753079.1"/>
    <property type="molecule type" value="Genomic_DNA"/>
</dbReference>
<evidence type="ECO:0000256" key="2">
    <source>
        <dbReference type="ARBA" id="ARBA00022475"/>
    </source>
</evidence>
<dbReference type="RefSeq" id="WP_345481858.1">
    <property type="nucleotide sequence ID" value="NZ_BAABLP010000006.1"/>
</dbReference>
<evidence type="ECO:0000313" key="11">
    <source>
        <dbReference type="EMBL" id="GAA4753079.1"/>
    </source>
</evidence>
<dbReference type="Gene3D" id="3.90.550.10">
    <property type="entry name" value="Spore Coat Polysaccharide Biosynthesis Protein SpsA, Chain A"/>
    <property type="match status" value="1"/>
</dbReference>
<evidence type="ECO:0000256" key="1">
    <source>
        <dbReference type="ARBA" id="ARBA00004236"/>
    </source>
</evidence>
<evidence type="ECO:0000256" key="4">
    <source>
        <dbReference type="ARBA" id="ARBA00022679"/>
    </source>
</evidence>
<evidence type="ECO:0000256" key="5">
    <source>
        <dbReference type="ARBA" id="ARBA00023136"/>
    </source>
</evidence>
<name>A0ABP8ZCM8_9MICO</name>
<keyword evidence="5" id="KW-0472">Membrane</keyword>
<dbReference type="Proteomes" id="UP001500121">
    <property type="component" value="Unassembled WGS sequence"/>
</dbReference>
<reference evidence="12" key="1">
    <citation type="journal article" date="2019" name="Int. J. Syst. Evol. Microbiol.">
        <title>The Global Catalogue of Microorganisms (GCM) 10K type strain sequencing project: providing services to taxonomists for standard genome sequencing and annotation.</title>
        <authorList>
            <consortium name="The Broad Institute Genomics Platform"/>
            <consortium name="The Broad Institute Genome Sequencing Center for Infectious Disease"/>
            <person name="Wu L."/>
            <person name="Ma J."/>
        </authorList>
    </citation>
    <scope>NUCLEOTIDE SEQUENCE [LARGE SCALE GENOMIC DNA]</scope>
    <source>
        <strain evidence="12">JCM 19015</strain>
    </source>
</reference>
<evidence type="ECO:0000256" key="7">
    <source>
        <dbReference type="ARBA" id="ARBA00037904"/>
    </source>
</evidence>